<reference evidence="2 3" key="1">
    <citation type="submission" date="2023-07" db="EMBL/GenBank/DDBJ databases">
        <title>Sequencing the genomes of 1000 actinobacteria strains.</title>
        <authorList>
            <person name="Klenk H.-P."/>
        </authorList>
    </citation>
    <scope>NUCLEOTIDE SEQUENCE [LARGE SCALE GENOMIC DNA]</scope>
    <source>
        <strain evidence="2 3">DSM 19426</strain>
    </source>
</reference>
<feature type="transmembrane region" description="Helical" evidence="1">
    <location>
        <begin position="649"/>
        <end position="667"/>
    </location>
</feature>
<feature type="transmembrane region" description="Helical" evidence="1">
    <location>
        <begin position="103"/>
        <end position="122"/>
    </location>
</feature>
<feature type="transmembrane region" description="Helical" evidence="1">
    <location>
        <begin position="300"/>
        <end position="319"/>
    </location>
</feature>
<protein>
    <submittedName>
        <fullName evidence="2">Membrane protein</fullName>
    </submittedName>
</protein>
<keyword evidence="1" id="KW-0812">Transmembrane</keyword>
<keyword evidence="3" id="KW-1185">Reference proteome</keyword>
<keyword evidence="1" id="KW-0472">Membrane</keyword>
<feature type="transmembrane region" description="Helical" evidence="1">
    <location>
        <begin position="674"/>
        <end position="694"/>
    </location>
</feature>
<dbReference type="Proteomes" id="UP001183648">
    <property type="component" value="Unassembled WGS sequence"/>
</dbReference>
<feature type="transmembrane region" description="Helical" evidence="1">
    <location>
        <begin position="395"/>
        <end position="416"/>
    </location>
</feature>
<name>A0ABU2BTR3_9ACTN</name>
<feature type="transmembrane region" description="Helical" evidence="1">
    <location>
        <begin position="428"/>
        <end position="447"/>
    </location>
</feature>
<feature type="transmembrane region" description="Helical" evidence="1">
    <location>
        <begin position="616"/>
        <end position="637"/>
    </location>
</feature>
<feature type="transmembrane region" description="Helical" evidence="1">
    <location>
        <begin position="64"/>
        <end position="82"/>
    </location>
</feature>
<organism evidence="2 3">
    <name type="scientific">Nocardioides marmoribigeumensis</name>
    <dbReference type="NCBI Taxonomy" id="433649"/>
    <lineage>
        <taxon>Bacteria</taxon>
        <taxon>Bacillati</taxon>
        <taxon>Actinomycetota</taxon>
        <taxon>Actinomycetes</taxon>
        <taxon>Propionibacteriales</taxon>
        <taxon>Nocardioidaceae</taxon>
        <taxon>Nocardioides</taxon>
    </lineage>
</organism>
<keyword evidence="1" id="KW-1133">Transmembrane helix</keyword>
<proteinExistence type="predicted"/>
<feature type="transmembrane region" description="Helical" evidence="1">
    <location>
        <begin position="355"/>
        <end position="375"/>
    </location>
</feature>
<accession>A0ABU2BTR3</accession>
<dbReference type="EMBL" id="JAVDYG010000001">
    <property type="protein sequence ID" value="MDR7362015.1"/>
    <property type="molecule type" value="Genomic_DNA"/>
</dbReference>
<gene>
    <name evidence="2" type="ORF">J2S63_001568</name>
</gene>
<evidence type="ECO:0000256" key="1">
    <source>
        <dbReference type="SAM" id="Phobius"/>
    </source>
</evidence>
<evidence type="ECO:0000313" key="3">
    <source>
        <dbReference type="Proteomes" id="UP001183648"/>
    </source>
</evidence>
<feature type="transmembrane region" description="Helical" evidence="1">
    <location>
        <begin position="39"/>
        <end position="58"/>
    </location>
</feature>
<sequence>MSDVAAIGSAANRSADGAAVREPVTRPGARRADKTRKPVKGLGVQLVVLAVLQMVIALDVDLPVVRPLVALTTFVALPALLVHRRTRLQAENGASRFAYAAGLSLLLLLVVGLTVNWVVPVVGTDEPLTAPVLAFAWFVVDGLLLAWRRDVPLATREELAGLRQRAWDARVEPAQALGVLALLLSVVGAVRLNNGAGGQVAVLALLLAIGALLALMLREGSLSRDAWTVFLVSLALLLATSLRGWGITGHDVQAEYYVFSLTADAHHWSMDLLQNAYTACLSVTLLPTLLTNVTGLSGVFWFKIGLQVAFALAPVLLFLTFRRLLSRRLALVSVALVVAFPTFNTDMPYLVRQEVAFLFLALVLLVATEPAMWQWTQRILVVTFGLGVVLSHYSTTYLLGLALGGALVLLGILVLADRRRGRKTERPLVLLHPATVLLLALTALIWTGPVTHTGGHPIDVARDAITSMFDRDAKDVGSSDRNFFIFGGKQVSERERLDQFVDATLAARKEFPRRLALVKDPGPADTRPALVEPSAAPVTPVGTVLEKVGVDLGSLTNAARLLCAVLIQLLLLIGLWWMVRERFRRRSLAAPPQVPSLPAHSARTVRLGLRVSSEQVCLVLGVMGALALVVVVPSLSVEYGVLRAFLQSMFVLAPVAALGLWVVLGWIGRRTTVWLTAVTVVVVAVFTSALPSLIGGGPAKPALANAGLYYDRYVVPDSDRLAAERIAQAPDLSGALPKVLAPRHQAVRLVQAGVPATEVADRTYPTVLNVDSYLFADALMTRERRDTIFYQGDRITYRYPLGQIGRLMNLVYCAGNSRVYR</sequence>
<comment type="caution">
    <text evidence="2">The sequence shown here is derived from an EMBL/GenBank/DDBJ whole genome shotgun (WGS) entry which is preliminary data.</text>
</comment>
<feature type="transmembrane region" description="Helical" evidence="1">
    <location>
        <begin position="229"/>
        <end position="247"/>
    </location>
</feature>
<feature type="transmembrane region" description="Helical" evidence="1">
    <location>
        <begin position="128"/>
        <end position="147"/>
    </location>
</feature>
<feature type="transmembrane region" description="Helical" evidence="1">
    <location>
        <begin position="196"/>
        <end position="217"/>
    </location>
</feature>
<feature type="transmembrane region" description="Helical" evidence="1">
    <location>
        <begin position="558"/>
        <end position="579"/>
    </location>
</feature>
<evidence type="ECO:0000313" key="2">
    <source>
        <dbReference type="EMBL" id="MDR7362015.1"/>
    </source>
</evidence>
<dbReference type="RefSeq" id="WP_310300887.1">
    <property type="nucleotide sequence ID" value="NZ_BAAAPS010000008.1"/>
</dbReference>
<feature type="transmembrane region" description="Helical" evidence="1">
    <location>
        <begin position="173"/>
        <end position="190"/>
    </location>
</feature>